<keyword evidence="2" id="KW-1185">Reference proteome</keyword>
<sequence length="46" mass="5614">MALLELSMKYWRAARFPVEERQWCAAWLSENEASIEDLVAERQWHY</sequence>
<dbReference type="AlphaFoldDB" id="A0AAV5M2A3"/>
<evidence type="ECO:0000313" key="1">
    <source>
        <dbReference type="EMBL" id="GKV43016.1"/>
    </source>
</evidence>
<evidence type="ECO:0000313" key="2">
    <source>
        <dbReference type="Proteomes" id="UP001054252"/>
    </source>
</evidence>
<evidence type="ECO:0008006" key="3">
    <source>
        <dbReference type="Google" id="ProtNLM"/>
    </source>
</evidence>
<organism evidence="1 2">
    <name type="scientific">Rubroshorea leprosula</name>
    <dbReference type="NCBI Taxonomy" id="152421"/>
    <lineage>
        <taxon>Eukaryota</taxon>
        <taxon>Viridiplantae</taxon>
        <taxon>Streptophyta</taxon>
        <taxon>Embryophyta</taxon>
        <taxon>Tracheophyta</taxon>
        <taxon>Spermatophyta</taxon>
        <taxon>Magnoliopsida</taxon>
        <taxon>eudicotyledons</taxon>
        <taxon>Gunneridae</taxon>
        <taxon>Pentapetalae</taxon>
        <taxon>rosids</taxon>
        <taxon>malvids</taxon>
        <taxon>Malvales</taxon>
        <taxon>Dipterocarpaceae</taxon>
        <taxon>Rubroshorea</taxon>
    </lineage>
</organism>
<proteinExistence type="predicted"/>
<name>A0AAV5M2A3_9ROSI</name>
<dbReference type="EMBL" id="BPVZ01000164">
    <property type="protein sequence ID" value="GKV43016.1"/>
    <property type="molecule type" value="Genomic_DNA"/>
</dbReference>
<accession>A0AAV5M2A3</accession>
<gene>
    <name evidence="1" type="ORF">SLEP1_g50358</name>
</gene>
<dbReference type="Proteomes" id="UP001054252">
    <property type="component" value="Unassembled WGS sequence"/>
</dbReference>
<reference evidence="1 2" key="1">
    <citation type="journal article" date="2021" name="Commun. Biol.">
        <title>The genome of Shorea leprosula (Dipterocarpaceae) highlights the ecological relevance of drought in aseasonal tropical rainforests.</title>
        <authorList>
            <person name="Ng K.K.S."/>
            <person name="Kobayashi M.J."/>
            <person name="Fawcett J.A."/>
            <person name="Hatakeyama M."/>
            <person name="Paape T."/>
            <person name="Ng C.H."/>
            <person name="Ang C.C."/>
            <person name="Tnah L.H."/>
            <person name="Lee C.T."/>
            <person name="Nishiyama T."/>
            <person name="Sese J."/>
            <person name="O'Brien M.J."/>
            <person name="Copetti D."/>
            <person name="Mohd Noor M.I."/>
            <person name="Ong R.C."/>
            <person name="Putra M."/>
            <person name="Sireger I.Z."/>
            <person name="Indrioko S."/>
            <person name="Kosugi Y."/>
            <person name="Izuno A."/>
            <person name="Isagi Y."/>
            <person name="Lee S.L."/>
            <person name="Shimizu K.K."/>
        </authorList>
    </citation>
    <scope>NUCLEOTIDE SEQUENCE [LARGE SCALE GENOMIC DNA]</scope>
    <source>
        <strain evidence="1">214</strain>
    </source>
</reference>
<comment type="caution">
    <text evidence="1">The sequence shown here is derived from an EMBL/GenBank/DDBJ whole genome shotgun (WGS) entry which is preliminary data.</text>
</comment>
<protein>
    <recommendedName>
        <fullName evidence="3">DUF4880 domain-containing protein</fullName>
    </recommendedName>
</protein>